<accession>A0A8H5B3A3</accession>
<gene>
    <name evidence="2" type="ORF">D9758_019081</name>
</gene>
<feature type="region of interest" description="Disordered" evidence="1">
    <location>
        <begin position="207"/>
        <end position="238"/>
    </location>
</feature>
<protein>
    <submittedName>
        <fullName evidence="2">Uncharacterized protein</fullName>
    </submittedName>
</protein>
<proteinExistence type="predicted"/>
<dbReference type="PANTHER" id="PTHR46579:SF1">
    <property type="entry name" value="F5_8 TYPE C DOMAIN-CONTAINING PROTEIN"/>
    <property type="match status" value="1"/>
</dbReference>
<dbReference type="Proteomes" id="UP000559256">
    <property type="component" value="Unassembled WGS sequence"/>
</dbReference>
<reference evidence="2 3" key="1">
    <citation type="journal article" date="2020" name="ISME J.">
        <title>Uncovering the hidden diversity of litter-decomposition mechanisms in mushroom-forming fungi.</title>
        <authorList>
            <person name="Floudas D."/>
            <person name="Bentzer J."/>
            <person name="Ahren D."/>
            <person name="Johansson T."/>
            <person name="Persson P."/>
            <person name="Tunlid A."/>
        </authorList>
    </citation>
    <scope>NUCLEOTIDE SEQUENCE [LARGE SCALE GENOMIC DNA]</scope>
    <source>
        <strain evidence="2 3">CBS 291.85</strain>
    </source>
</reference>
<name>A0A8H5B3A3_9AGAR</name>
<dbReference type="Pfam" id="PF02992">
    <property type="entry name" value="Transposase_21"/>
    <property type="match status" value="1"/>
</dbReference>
<dbReference type="InterPro" id="IPR004242">
    <property type="entry name" value="Transposase_21"/>
</dbReference>
<sequence>MFSSLTRGFRGFSVSPGPDVVSGDSTQEISRNVSTRSATAFPQLKSFQANSSLPSELLDGMGSLKLQEELLSHSSHSSLPAEGMGTLNMAMGALNIEDDNAMPGSFSPRIMNSANDQTSSSSRFDDDLVTLLTAATITATPADGSSHNKLFSSSCEAYQQASTSSRTYRPLEMSDVVEGLQAAVAARSPVSSPSRRPGRQFGSTAVYLPRRPSNQSPAGSPQPTTPNFLTPPASDPATTLRDQKEHLALENMSGRLAEHEDMMFGDAFSSLDAEQQDLKLELARTFLKSSLGEITQLLSNAHRRQKSAARRSSSDSASKVEQLNNQRKALHERLRSLSVKIAALDAFRVPKAPVRINADYVYNSDFPKLDQINQVLILLAVICNMVIGLSITQCNFLVGVVVLLVKLGMSTGGTHDSSISYSPTPSQNTIISDMPTSLADALKKFGVEGSFDMYAACPTCNFTNKATMLDNNGQSHYPETCANLVVGESGKSICGTGLLNRRSNGTAHPIKPYLVSSFHDYLARCLADPAYLGLSNKAADDAYEAINSGTACNDVQNVFEANFTSDFKGPDGSLFVNRGAKIRLAFSIHTDFLNPNGITHRGPTQSIGVISCANLALDPSIRYLPEYMYIAGIIPGPKEPNVDEMDHFVRPVIEKFATAWKPGLKVSRTAESELETAVETGIFLSTNDLPAARKVAGFQGINSEFICTVCRLRGREQVMNTNHSHWPTRDVNELRRLAEQYRDAQTVAQRKSLFKQHGVRWSSFWMLEYWDPTKMLVIDAMHCILEGIVHYHCRHVLRLDTSASKTKTDSENFKYAYDWPWVDYSDDLGPPGRTLEEKDVPCVAKVQQALCISLQGDKSLTLEGLWTRLYNKPNLNSLHFVVHNLGLSLALNDIREEVADLYLKRVTQKSKSKNPETRFPFHKEANTKSHLVAILINWRLKQPMHASHNLPVTGTHDTLAHIRHVIATTQTPSWVNSVPKNYGDADAGTLKADEWRTLSTIYLPIALVTLWGDEHSPPSQDPAVLQSVLDHTMWLFQAVMIVCRNTMTTDRADAFREFVDKWVNNLRKVHPHTREHAARPNIHAAGHIYDFLIRYGPILNWWCFPFERLVGTLQKINTSDHIGGVMESTIMKTLARTANIRRWLRRPECPEAVKQLKVLFDKCFVPANAPPPQEENHEMKGNFRAYAKHKGINFSGVHTHSGNSHIIYRPVGSPSAIAGQIEVIEDMSAERGTPILVHVRPFLPLVKPLSDPFLRYPHFQATTYSSQLSDEKDIIGLDRIISHAARFDYSYGRSVLVDLSRD</sequence>
<dbReference type="EMBL" id="JAACJM010000494">
    <property type="protein sequence ID" value="KAF5315511.1"/>
    <property type="molecule type" value="Genomic_DNA"/>
</dbReference>
<evidence type="ECO:0000256" key="1">
    <source>
        <dbReference type="SAM" id="MobiDB-lite"/>
    </source>
</evidence>
<keyword evidence="3" id="KW-1185">Reference proteome</keyword>
<comment type="caution">
    <text evidence="2">The sequence shown here is derived from an EMBL/GenBank/DDBJ whole genome shotgun (WGS) entry which is preliminary data.</text>
</comment>
<feature type="region of interest" description="Disordered" evidence="1">
    <location>
        <begin position="302"/>
        <end position="324"/>
    </location>
</feature>
<dbReference type="OrthoDB" id="3247418at2759"/>
<organism evidence="2 3">
    <name type="scientific">Tetrapyrgos nigripes</name>
    <dbReference type="NCBI Taxonomy" id="182062"/>
    <lineage>
        <taxon>Eukaryota</taxon>
        <taxon>Fungi</taxon>
        <taxon>Dikarya</taxon>
        <taxon>Basidiomycota</taxon>
        <taxon>Agaricomycotina</taxon>
        <taxon>Agaricomycetes</taxon>
        <taxon>Agaricomycetidae</taxon>
        <taxon>Agaricales</taxon>
        <taxon>Marasmiineae</taxon>
        <taxon>Marasmiaceae</taxon>
        <taxon>Tetrapyrgos</taxon>
    </lineage>
</organism>
<dbReference type="PANTHER" id="PTHR46579">
    <property type="entry name" value="F5/8 TYPE C DOMAIN-CONTAINING PROTEIN-RELATED"/>
    <property type="match status" value="1"/>
</dbReference>
<feature type="compositionally biased region" description="Polar residues" evidence="1">
    <location>
        <begin position="212"/>
        <end position="228"/>
    </location>
</feature>
<evidence type="ECO:0000313" key="3">
    <source>
        <dbReference type="Proteomes" id="UP000559256"/>
    </source>
</evidence>
<evidence type="ECO:0000313" key="2">
    <source>
        <dbReference type="EMBL" id="KAF5315511.1"/>
    </source>
</evidence>